<gene>
    <name evidence="1" type="ORF">CSR02_03680</name>
</gene>
<proteinExistence type="predicted"/>
<dbReference type="EMBL" id="PEBQ01000056">
    <property type="protein sequence ID" value="PHY94914.1"/>
    <property type="molecule type" value="Genomic_DNA"/>
</dbReference>
<name>A0A2G4REB8_9PROT</name>
<evidence type="ECO:0000313" key="1">
    <source>
        <dbReference type="EMBL" id="PHY94914.1"/>
    </source>
</evidence>
<evidence type="ECO:0000313" key="2">
    <source>
        <dbReference type="Proteomes" id="UP000228751"/>
    </source>
</evidence>
<evidence type="ECO:0008006" key="3">
    <source>
        <dbReference type="Google" id="ProtNLM"/>
    </source>
</evidence>
<dbReference type="Proteomes" id="UP000228751">
    <property type="component" value="Unassembled WGS sequence"/>
</dbReference>
<dbReference type="AlphaFoldDB" id="A0A2G4REB8"/>
<reference evidence="1 2" key="1">
    <citation type="submission" date="2017-10" db="EMBL/GenBank/DDBJ databases">
        <title>Genomic analysis of the genus Acetobacter.</title>
        <authorList>
            <person name="Kim K.H."/>
            <person name="Chun B.H."/>
            <person name="Son A.R."/>
            <person name="Jeon C.O."/>
        </authorList>
    </citation>
    <scope>NUCLEOTIDE SEQUENCE [LARGE SCALE GENOMIC DNA]</scope>
    <source>
        <strain evidence="1 2">LHT 2458</strain>
    </source>
</reference>
<sequence>HSVITADGMLTESYLDTGNRSAFQQKGKVVRIGGTVKTWANDAGAPLEVARAFVEPLFHALEGRTNNVVDLQIPTTVETTTDPDLHLLTNTGAVVRPMRKSAQHYSFMLPPNTTSVHIVSRASRPSDVIGPFVDDRRYMGVAVADVRLLCAKQSHDITAHLQAEKPEGWYASANTTPHAWTNGNAMLPLGDHLTEGKMGILSMTIRAAGPYVMEDQKAAETKVRSA</sequence>
<comment type="caution">
    <text evidence="1">The sequence shown here is derived from an EMBL/GenBank/DDBJ whole genome shotgun (WGS) entry which is preliminary data.</text>
</comment>
<feature type="non-terminal residue" evidence="1">
    <location>
        <position position="1"/>
    </location>
</feature>
<organism evidence="1 2">
    <name type="scientific">Acetobacter pomorum</name>
    <dbReference type="NCBI Taxonomy" id="65959"/>
    <lineage>
        <taxon>Bacteria</taxon>
        <taxon>Pseudomonadati</taxon>
        <taxon>Pseudomonadota</taxon>
        <taxon>Alphaproteobacteria</taxon>
        <taxon>Acetobacterales</taxon>
        <taxon>Acetobacteraceae</taxon>
        <taxon>Acetobacter</taxon>
    </lineage>
</organism>
<protein>
    <recommendedName>
        <fullName evidence="3">Hedgehog/Intein (Hint) domain-containing protein</fullName>
    </recommendedName>
</protein>
<accession>A0A2G4REB8</accession>
<keyword evidence="2" id="KW-1185">Reference proteome</keyword>